<dbReference type="OrthoDB" id="9805307at2"/>
<evidence type="ECO:0000313" key="5">
    <source>
        <dbReference type="EMBL" id="PRZ15220.1"/>
    </source>
</evidence>
<dbReference type="PANTHER" id="PTHR11820">
    <property type="entry name" value="ACYLPYRUVASE"/>
    <property type="match status" value="1"/>
</dbReference>
<dbReference type="AlphaFoldDB" id="A0A2T0YJ57"/>
<accession>A0A2T0YJ57</accession>
<dbReference type="SUPFAM" id="SSF89562">
    <property type="entry name" value="RraA-like"/>
    <property type="match status" value="1"/>
</dbReference>
<evidence type="ECO:0000256" key="2">
    <source>
        <dbReference type="PIRSR" id="PIRSR605493-1"/>
    </source>
</evidence>
<feature type="binding site" evidence="2">
    <location>
        <begin position="350"/>
        <end position="353"/>
    </location>
    <ligand>
        <name>substrate</name>
    </ligand>
</feature>
<dbReference type="InterPro" id="IPR036704">
    <property type="entry name" value="RraA/RraA-like_sf"/>
</dbReference>
<comment type="cofactor">
    <cofactor evidence="2">
        <name>Mg(2+)</name>
        <dbReference type="ChEBI" id="CHEBI:18420"/>
    </cofactor>
</comment>
<evidence type="ECO:0000256" key="1">
    <source>
        <dbReference type="ARBA" id="ARBA00022723"/>
    </source>
</evidence>
<sequence>MSAQELGTPGKIIAVHISYESRAAERGRRPATPSYFFKPTSSLGLSGDAVQRPGGTELLAFEGEIALIIGTEARQVSAEDAWSHVRAVTAANDWGLYDLRAADKGSNVRNKGRDGYTTVGPDLIDAAAVDPHRLRVRTWKNGHLVQDGTTGSMIFPLTQLIADLSQHLTLQPGDIILTGTPAGASVAEPGDTIEVEVDAAGGLTSGRLLSPVTESPGGFDPALGSLPSVDDTQREEAWGSREAAGLPPKPVPGVNPALHARLEQVPVAALSQEMRRRGYNNVTIDGVRPTRPGHKLIGTARTLRFVPHREDLFASHGGGFNAQKQVFDSVHPGEVIVIEARGERGSGTLGDILALRALHRGAAGVVTDGGVRDYATVAEIALPVFSQGPHPAVLGRRHVPWDADLTIACGGATVQPGDVIVGDEDGVIVLPPAIAEEVAEAALVKEAEDAWVAEQVKAGHPVDGLFPMNSTWRARYETEQGRPGAEAPVREGEGP</sequence>
<dbReference type="GO" id="GO:0046872">
    <property type="term" value="F:metal ion binding"/>
    <property type="evidence" value="ECO:0007669"/>
    <property type="project" value="UniProtKB-KW"/>
</dbReference>
<gene>
    <name evidence="5" type="ORF">BCL67_109141</name>
</gene>
<evidence type="ECO:0000256" key="3">
    <source>
        <dbReference type="SAM" id="MobiDB-lite"/>
    </source>
</evidence>
<dbReference type="InterPro" id="IPR005493">
    <property type="entry name" value="RraA/RraA-like"/>
</dbReference>
<dbReference type="GO" id="GO:0003824">
    <property type="term" value="F:catalytic activity"/>
    <property type="evidence" value="ECO:0007669"/>
    <property type="project" value="InterPro"/>
</dbReference>
<dbReference type="NCBIfam" id="NF009399">
    <property type="entry name" value="PRK12764.1"/>
    <property type="match status" value="1"/>
</dbReference>
<dbReference type="EMBL" id="PVTY01000009">
    <property type="protein sequence ID" value="PRZ15220.1"/>
    <property type="molecule type" value="Genomic_DNA"/>
</dbReference>
<protein>
    <submittedName>
        <fullName evidence="5">2-keto-4-pentenoate hydratase/2-oxohepta-3-ene-1,7-dioic acid hydratase in catechol pathway</fullName>
    </submittedName>
</protein>
<dbReference type="SUPFAM" id="SSF56529">
    <property type="entry name" value="FAH"/>
    <property type="match status" value="1"/>
</dbReference>
<comment type="caution">
    <text evidence="5">The sequence shown here is derived from an EMBL/GenBank/DDBJ whole genome shotgun (WGS) entry which is preliminary data.</text>
</comment>
<dbReference type="CDD" id="cd16841">
    <property type="entry name" value="RraA_family"/>
    <property type="match status" value="1"/>
</dbReference>
<feature type="region of interest" description="Disordered" evidence="3">
    <location>
        <begin position="213"/>
        <end position="233"/>
    </location>
</feature>
<keyword evidence="6" id="KW-1185">Reference proteome</keyword>
<evidence type="ECO:0000313" key="6">
    <source>
        <dbReference type="Proteomes" id="UP000238217"/>
    </source>
</evidence>
<keyword evidence="2" id="KW-0460">Magnesium</keyword>
<feature type="binding site" evidence="2">
    <location>
        <position position="373"/>
    </location>
    <ligand>
        <name>Mg(2+)</name>
        <dbReference type="ChEBI" id="CHEBI:18420"/>
    </ligand>
</feature>
<dbReference type="Pfam" id="PF03737">
    <property type="entry name" value="RraA-like"/>
    <property type="match status" value="1"/>
</dbReference>
<dbReference type="InterPro" id="IPR036663">
    <property type="entry name" value="Fumarylacetoacetase_C_sf"/>
</dbReference>
<dbReference type="RefSeq" id="WP_106123134.1">
    <property type="nucleotide sequence ID" value="NZ_PVTY01000009.1"/>
</dbReference>
<dbReference type="Gene3D" id="3.90.850.10">
    <property type="entry name" value="Fumarylacetoacetase-like, C-terminal domain"/>
    <property type="match status" value="1"/>
</dbReference>
<feature type="domain" description="Fumarylacetoacetase-like C-terminal" evidence="4">
    <location>
        <begin position="12"/>
        <end position="204"/>
    </location>
</feature>
<evidence type="ECO:0000259" key="4">
    <source>
        <dbReference type="Pfam" id="PF01557"/>
    </source>
</evidence>
<proteinExistence type="predicted"/>
<dbReference type="InterPro" id="IPR011234">
    <property type="entry name" value="Fumarylacetoacetase-like_C"/>
</dbReference>
<reference evidence="5 6" key="1">
    <citation type="submission" date="2018-03" db="EMBL/GenBank/DDBJ databases">
        <title>Comparative analysis of microorganisms from saline springs in Andes Mountain Range, Colombia.</title>
        <authorList>
            <person name="Rubin E."/>
        </authorList>
    </citation>
    <scope>NUCLEOTIDE SEQUENCE [LARGE SCALE GENOMIC DNA]</scope>
    <source>
        <strain evidence="5 6">CG 35</strain>
    </source>
</reference>
<dbReference type="Pfam" id="PF01557">
    <property type="entry name" value="FAA_hydrolase"/>
    <property type="match status" value="1"/>
</dbReference>
<dbReference type="Gene3D" id="3.50.30.40">
    <property type="entry name" value="Ribonuclease E inhibitor RraA/RraA-like"/>
    <property type="match status" value="1"/>
</dbReference>
<name>A0A2T0YJ57_9MICC</name>
<dbReference type="NCBIfam" id="NF006093">
    <property type="entry name" value="PRK08245.1"/>
    <property type="match status" value="1"/>
</dbReference>
<feature type="binding site" evidence="2">
    <location>
        <position position="372"/>
    </location>
    <ligand>
        <name>substrate</name>
    </ligand>
</feature>
<dbReference type="Proteomes" id="UP000238217">
    <property type="component" value="Unassembled WGS sequence"/>
</dbReference>
<dbReference type="PANTHER" id="PTHR11820:SF112">
    <property type="entry name" value="FUMARYLACETOACETATE HYDROLASE FAMILY PROTEIN (AFU_ORTHOLOGUE AFUA_1G02370)-RELATED"/>
    <property type="match status" value="1"/>
</dbReference>
<keyword evidence="1 2" id="KW-0479">Metal-binding</keyword>
<organism evidence="5 6">
    <name type="scientific">Nesterenkonia sandarakina</name>
    <dbReference type="NCBI Taxonomy" id="272918"/>
    <lineage>
        <taxon>Bacteria</taxon>
        <taxon>Bacillati</taxon>
        <taxon>Actinomycetota</taxon>
        <taxon>Actinomycetes</taxon>
        <taxon>Micrococcales</taxon>
        <taxon>Micrococcaceae</taxon>
        <taxon>Nesterenkonia</taxon>
    </lineage>
</organism>